<accession>A0AAV9Z8R6</accession>
<proteinExistence type="predicted"/>
<dbReference type="Proteomes" id="UP001362999">
    <property type="component" value="Unassembled WGS sequence"/>
</dbReference>
<dbReference type="EMBL" id="JAWWNJ010000183">
    <property type="protein sequence ID" value="KAK6974488.1"/>
    <property type="molecule type" value="Genomic_DNA"/>
</dbReference>
<reference evidence="1 2" key="1">
    <citation type="journal article" date="2024" name="J Genomics">
        <title>Draft genome sequencing and assembly of Favolaschia claudopus CIRM-BRFM 2984 isolated from oak limbs.</title>
        <authorList>
            <person name="Navarro D."/>
            <person name="Drula E."/>
            <person name="Chaduli D."/>
            <person name="Cazenave R."/>
            <person name="Ahrendt S."/>
            <person name="Wang J."/>
            <person name="Lipzen A."/>
            <person name="Daum C."/>
            <person name="Barry K."/>
            <person name="Grigoriev I.V."/>
            <person name="Favel A."/>
            <person name="Rosso M.N."/>
            <person name="Martin F."/>
        </authorList>
    </citation>
    <scope>NUCLEOTIDE SEQUENCE [LARGE SCALE GENOMIC DNA]</scope>
    <source>
        <strain evidence="1 2">CIRM-BRFM 2984</strain>
    </source>
</reference>
<keyword evidence="2" id="KW-1185">Reference proteome</keyword>
<name>A0AAV9Z8R6_9AGAR</name>
<evidence type="ECO:0000313" key="2">
    <source>
        <dbReference type="Proteomes" id="UP001362999"/>
    </source>
</evidence>
<comment type="caution">
    <text evidence="1">The sequence shown here is derived from an EMBL/GenBank/DDBJ whole genome shotgun (WGS) entry which is preliminary data.</text>
</comment>
<sequence>MRSGWRRSISISPETQSWGNLLSSTKLIRIYHTKQISRSSTTSVSFTRLQSRVRRRKAWLRSLSSHSLGEFSADSVAPTCSTLIRIFRPITLSNRRSSSTFWTAESSLFAHFRRFFLLAITQDKNTKSGSTRGCMTQDIRIRYLKFVLPLMKRNGFRPLIRVMSRKHLFSPCFVSVLCCRPERSLQVALVSLLDYSRAPCDSFS</sequence>
<organism evidence="1 2">
    <name type="scientific">Favolaschia claudopus</name>
    <dbReference type="NCBI Taxonomy" id="2862362"/>
    <lineage>
        <taxon>Eukaryota</taxon>
        <taxon>Fungi</taxon>
        <taxon>Dikarya</taxon>
        <taxon>Basidiomycota</taxon>
        <taxon>Agaricomycotina</taxon>
        <taxon>Agaricomycetes</taxon>
        <taxon>Agaricomycetidae</taxon>
        <taxon>Agaricales</taxon>
        <taxon>Marasmiineae</taxon>
        <taxon>Mycenaceae</taxon>
        <taxon>Favolaschia</taxon>
    </lineage>
</organism>
<dbReference type="AlphaFoldDB" id="A0AAV9Z8R6"/>
<gene>
    <name evidence="1" type="ORF">R3P38DRAFT_595682</name>
</gene>
<protein>
    <submittedName>
        <fullName evidence="1">Uncharacterized protein</fullName>
    </submittedName>
</protein>
<evidence type="ECO:0000313" key="1">
    <source>
        <dbReference type="EMBL" id="KAK6974488.1"/>
    </source>
</evidence>